<protein>
    <submittedName>
        <fullName evidence="5">MarR family transcriptional regulator</fullName>
    </submittedName>
</protein>
<dbReference type="SUPFAM" id="SSF46785">
    <property type="entry name" value="Winged helix' DNA-binding domain"/>
    <property type="match status" value="1"/>
</dbReference>
<dbReference type="AlphaFoldDB" id="A0A3M8T2X4"/>
<evidence type="ECO:0000259" key="4">
    <source>
        <dbReference type="PROSITE" id="PS50995"/>
    </source>
</evidence>
<organism evidence="5 6">
    <name type="scientific">Montanilutibacter psychrotolerans</name>
    <dbReference type="NCBI Taxonomy" id="1327343"/>
    <lineage>
        <taxon>Bacteria</taxon>
        <taxon>Pseudomonadati</taxon>
        <taxon>Pseudomonadota</taxon>
        <taxon>Gammaproteobacteria</taxon>
        <taxon>Lysobacterales</taxon>
        <taxon>Lysobacteraceae</taxon>
        <taxon>Montanilutibacter</taxon>
    </lineage>
</organism>
<name>A0A3M8T2X4_9GAMM</name>
<dbReference type="InterPro" id="IPR011991">
    <property type="entry name" value="ArsR-like_HTH"/>
</dbReference>
<dbReference type="InterPro" id="IPR036390">
    <property type="entry name" value="WH_DNA-bd_sf"/>
</dbReference>
<accession>A0A3M8T2X4</accession>
<dbReference type="GO" id="GO:0006950">
    <property type="term" value="P:response to stress"/>
    <property type="evidence" value="ECO:0007669"/>
    <property type="project" value="TreeGrafter"/>
</dbReference>
<evidence type="ECO:0000256" key="2">
    <source>
        <dbReference type="ARBA" id="ARBA00023125"/>
    </source>
</evidence>
<dbReference type="PROSITE" id="PS50995">
    <property type="entry name" value="HTH_MARR_2"/>
    <property type="match status" value="1"/>
</dbReference>
<dbReference type="PANTHER" id="PTHR33164:SF64">
    <property type="entry name" value="TRANSCRIPTIONAL REGULATOR SLYA"/>
    <property type="match status" value="1"/>
</dbReference>
<evidence type="ECO:0000313" key="6">
    <source>
        <dbReference type="Proteomes" id="UP000267049"/>
    </source>
</evidence>
<sequence length="153" mass="16556">MNTQPPVSATCGGSSLALLLREIRAAFWSQMEGELAAAGHDLNFSQYITLKRLSEGEASVTDLARVAQLNPGAMTRLLDKLQAKGIVTRLANPADRRALHIHLTDAGVAIWNDIHHCGQRIRELATAGMSDADRDQLARLLTQVRDNLTSSGS</sequence>
<dbReference type="PANTHER" id="PTHR33164">
    <property type="entry name" value="TRANSCRIPTIONAL REGULATOR, MARR FAMILY"/>
    <property type="match status" value="1"/>
</dbReference>
<dbReference type="SMART" id="SM00347">
    <property type="entry name" value="HTH_MARR"/>
    <property type="match status" value="1"/>
</dbReference>
<dbReference type="InterPro" id="IPR036388">
    <property type="entry name" value="WH-like_DNA-bd_sf"/>
</dbReference>
<feature type="domain" description="HTH marR-type" evidence="4">
    <location>
        <begin position="13"/>
        <end position="146"/>
    </location>
</feature>
<gene>
    <name evidence="5" type="ORF">EER27_04850</name>
</gene>
<dbReference type="Gene3D" id="1.10.10.10">
    <property type="entry name" value="Winged helix-like DNA-binding domain superfamily/Winged helix DNA-binding domain"/>
    <property type="match status" value="1"/>
</dbReference>
<dbReference type="InterPro" id="IPR039422">
    <property type="entry name" value="MarR/SlyA-like"/>
</dbReference>
<dbReference type="RefSeq" id="WP_123086898.1">
    <property type="nucleotide sequence ID" value="NZ_RIBS01000002.1"/>
</dbReference>
<dbReference type="PRINTS" id="PR00598">
    <property type="entry name" value="HTHMARR"/>
</dbReference>
<evidence type="ECO:0000313" key="5">
    <source>
        <dbReference type="EMBL" id="RNF85112.1"/>
    </source>
</evidence>
<reference evidence="5 6" key="1">
    <citation type="submission" date="2018-11" db="EMBL/GenBank/DDBJ databases">
        <title>Lysobacter cryohumiis sp. nov., isolated from soil in the Tianshan Mountains, Xinjiang, China.</title>
        <authorList>
            <person name="Luo Y."/>
            <person name="Sheng H."/>
        </authorList>
    </citation>
    <scope>NUCLEOTIDE SEQUENCE [LARGE SCALE GENOMIC DNA]</scope>
    <source>
        <strain evidence="5 6">ZS60</strain>
    </source>
</reference>
<dbReference type="GO" id="GO:0003700">
    <property type="term" value="F:DNA-binding transcription factor activity"/>
    <property type="evidence" value="ECO:0007669"/>
    <property type="project" value="InterPro"/>
</dbReference>
<dbReference type="OrthoDB" id="32523at2"/>
<dbReference type="EMBL" id="RIBS01000002">
    <property type="protein sequence ID" value="RNF85112.1"/>
    <property type="molecule type" value="Genomic_DNA"/>
</dbReference>
<keyword evidence="3" id="KW-0804">Transcription</keyword>
<proteinExistence type="predicted"/>
<dbReference type="GO" id="GO:0003677">
    <property type="term" value="F:DNA binding"/>
    <property type="evidence" value="ECO:0007669"/>
    <property type="project" value="UniProtKB-KW"/>
</dbReference>
<keyword evidence="6" id="KW-1185">Reference proteome</keyword>
<evidence type="ECO:0000256" key="3">
    <source>
        <dbReference type="ARBA" id="ARBA00023163"/>
    </source>
</evidence>
<dbReference type="CDD" id="cd00090">
    <property type="entry name" value="HTH_ARSR"/>
    <property type="match status" value="1"/>
</dbReference>
<dbReference type="Proteomes" id="UP000267049">
    <property type="component" value="Unassembled WGS sequence"/>
</dbReference>
<keyword evidence="2" id="KW-0238">DNA-binding</keyword>
<keyword evidence="1" id="KW-0805">Transcription regulation</keyword>
<dbReference type="InterPro" id="IPR000835">
    <property type="entry name" value="HTH_MarR-typ"/>
</dbReference>
<comment type="caution">
    <text evidence="5">The sequence shown here is derived from an EMBL/GenBank/DDBJ whole genome shotgun (WGS) entry which is preliminary data.</text>
</comment>
<evidence type="ECO:0000256" key="1">
    <source>
        <dbReference type="ARBA" id="ARBA00023015"/>
    </source>
</evidence>
<dbReference type="Pfam" id="PF01047">
    <property type="entry name" value="MarR"/>
    <property type="match status" value="1"/>
</dbReference>